<keyword evidence="4" id="KW-1185">Reference proteome</keyword>
<proteinExistence type="predicted"/>
<name>A0ABQ6HZ38_9MICO</name>
<evidence type="ECO:0000313" key="3">
    <source>
        <dbReference type="EMBL" id="GMA23237.1"/>
    </source>
</evidence>
<reference evidence="4" key="1">
    <citation type="journal article" date="2019" name="Int. J. Syst. Evol. Microbiol.">
        <title>The Global Catalogue of Microorganisms (GCM) 10K type strain sequencing project: providing services to taxonomists for standard genome sequencing and annotation.</title>
        <authorList>
            <consortium name="The Broad Institute Genomics Platform"/>
            <consortium name="The Broad Institute Genome Sequencing Center for Infectious Disease"/>
            <person name="Wu L."/>
            <person name="Ma J."/>
        </authorList>
    </citation>
    <scope>NUCLEOTIDE SEQUENCE [LARGE SCALE GENOMIC DNA]</scope>
    <source>
        <strain evidence="4">NBRC 106348</strain>
    </source>
</reference>
<keyword evidence="2" id="KW-0472">Membrane</keyword>
<gene>
    <name evidence="3" type="ORF">GCM10025864_09960</name>
</gene>
<keyword evidence="2" id="KW-1133">Transmembrane helix</keyword>
<evidence type="ECO:0000256" key="2">
    <source>
        <dbReference type="SAM" id="Phobius"/>
    </source>
</evidence>
<dbReference type="Proteomes" id="UP001157091">
    <property type="component" value="Unassembled WGS sequence"/>
</dbReference>
<accession>A0ABQ6HZ38</accession>
<keyword evidence="2" id="KW-0812">Transmembrane</keyword>
<feature type="compositionally biased region" description="Polar residues" evidence="1">
    <location>
        <begin position="1"/>
        <end position="10"/>
    </location>
</feature>
<comment type="caution">
    <text evidence="3">The sequence shown here is derived from an EMBL/GenBank/DDBJ whole genome shotgun (WGS) entry which is preliminary data.</text>
</comment>
<dbReference type="RefSeq" id="WP_284292302.1">
    <property type="nucleotide sequence ID" value="NZ_BSUK01000001.1"/>
</dbReference>
<feature type="region of interest" description="Disordered" evidence="1">
    <location>
        <begin position="1"/>
        <end position="25"/>
    </location>
</feature>
<sequence length="179" mass="18737">MTTQTTSTPAQRPLPERPAVPEWKRVKRRRRRRDLLAVGVVVALGAGTLAGFRIEHGLASGPLAVATLPKPPLSGSEPDTALVTETLHGSVGTGAADGTACFWFVRPDGVRGYVVWPHGWSAEDRPLRILNDWGKTVATVGDRVEGGGAWAPDRASSVDVNGCPAEGTSVAVGDVARAG</sequence>
<evidence type="ECO:0000256" key="1">
    <source>
        <dbReference type="SAM" id="MobiDB-lite"/>
    </source>
</evidence>
<feature type="transmembrane region" description="Helical" evidence="2">
    <location>
        <begin position="35"/>
        <end position="54"/>
    </location>
</feature>
<protein>
    <submittedName>
        <fullName evidence="3">Uncharacterized protein</fullName>
    </submittedName>
</protein>
<dbReference type="EMBL" id="BSUK01000001">
    <property type="protein sequence ID" value="GMA23237.1"/>
    <property type="molecule type" value="Genomic_DNA"/>
</dbReference>
<organism evidence="3 4">
    <name type="scientific">Luteimicrobium album</name>
    <dbReference type="NCBI Taxonomy" id="1054550"/>
    <lineage>
        <taxon>Bacteria</taxon>
        <taxon>Bacillati</taxon>
        <taxon>Actinomycetota</taxon>
        <taxon>Actinomycetes</taxon>
        <taxon>Micrococcales</taxon>
        <taxon>Luteimicrobium</taxon>
    </lineage>
</organism>
<evidence type="ECO:0000313" key="4">
    <source>
        <dbReference type="Proteomes" id="UP001157091"/>
    </source>
</evidence>